<sequence length="585" mass="65632">MGILRIALLVSLALRLGSVQAAGHEPDYSIAGLSGSSHKPNFIFIMTDDQDLHLNSLDYMPKLQRYLSDEGTKFKKHFCTIAVCCPSRVSLLTGRLAHNTNVTDVNPPYGGYPKFMAEGFNDRHLPVWLQEAGYNTYYTGKFLNAHSTSNYNDPFPKGWNGTDFLLDPSTYSHWNSTFQRNRNSPVTSNGYSTDIVSQRSLAFLDAARQSERPFFVGIAPIAPHAKSIYMENVSIPYFTNPIPAERHQDLFLNAQVPRHESFNPGNPSGASWIYKLRQLNVSEVDYADGFYRSRIQSLQAVDDLVEAVILKLKQKDLLRNTFIFFTADNGYHIGQHRMVPGKGCPYEEDVNIPMIVRGPGVPRGESVDFVTSHTDIAPTLFDLAGIPLRPDFDGKPMPLTKDALGRLATSPRREHLNVEYWGTNLQEGLIARDASTGSALGYGNNTYKALRVIGEGYNLFYSVWCTNEHELYEMTSDSYQMKNLFRTSESELLGYNMTKVISRLDALLLLLKKCKGAQCTSPWAFLHPGGDVATLRQALNPKYDAFYAAQPSIAFAACEDGYFPEFEGPQQGYAYRTNGDWIDWS</sequence>
<comment type="PTM">
    <text evidence="6">The conversion to 3-oxoalanine (also known as C-formylglycine, FGly), of a serine or cysteine residue in prokaryotes and of a cysteine residue in eukaryotes, is critical for catalytic activity.</text>
</comment>
<dbReference type="PANTHER" id="PTHR43108:SF8">
    <property type="entry name" value="SD21168P"/>
    <property type="match status" value="1"/>
</dbReference>
<dbReference type="PROSITE" id="PS00523">
    <property type="entry name" value="SULFATASE_1"/>
    <property type="match status" value="1"/>
</dbReference>
<protein>
    <recommendedName>
        <fullName evidence="5">Arylsulfatase</fullName>
        <shortName evidence="5">AS</shortName>
        <ecNumber evidence="5">3.1.6.1</ecNumber>
    </recommendedName>
    <alternativeName>
        <fullName evidence="5">Aryl-sulfate sulphohydrolase</fullName>
    </alternativeName>
</protein>
<dbReference type="STRING" id="1450538.A0A2V5GWM8"/>
<evidence type="ECO:0000256" key="6">
    <source>
        <dbReference type="PIRSR" id="PIRSR000972-50"/>
    </source>
</evidence>
<dbReference type="OMA" id="KYEFMYT"/>
<organism evidence="9 10">
    <name type="scientific">Aspergillus violaceofuscus (strain CBS 115571)</name>
    <dbReference type="NCBI Taxonomy" id="1450538"/>
    <lineage>
        <taxon>Eukaryota</taxon>
        <taxon>Fungi</taxon>
        <taxon>Dikarya</taxon>
        <taxon>Ascomycota</taxon>
        <taxon>Pezizomycotina</taxon>
        <taxon>Eurotiomycetes</taxon>
        <taxon>Eurotiomycetidae</taxon>
        <taxon>Eurotiales</taxon>
        <taxon>Aspergillaceae</taxon>
        <taxon>Aspergillus</taxon>
    </lineage>
</organism>
<gene>
    <name evidence="9" type="ORF">BO99DRAFT_244524</name>
</gene>
<dbReference type="InterPro" id="IPR012083">
    <property type="entry name" value="Arylsulfatase"/>
</dbReference>
<comment type="catalytic activity">
    <reaction evidence="5">
        <text>an aryl sulfate + H2O = a phenol + sulfate + H(+)</text>
        <dbReference type="Rhea" id="RHEA:17261"/>
        <dbReference type="ChEBI" id="CHEBI:15377"/>
        <dbReference type="ChEBI" id="CHEBI:15378"/>
        <dbReference type="ChEBI" id="CHEBI:16189"/>
        <dbReference type="ChEBI" id="CHEBI:33853"/>
        <dbReference type="ChEBI" id="CHEBI:140317"/>
        <dbReference type="EC" id="3.1.6.1"/>
    </reaction>
</comment>
<feature type="chain" id="PRO_5016085755" description="Arylsulfatase" evidence="7">
    <location>
        <begin position="22"/>
        <end position="585"/>
    </location>
</feature>
<dbReference type="SUPFAM" id="SSF53649">
    <property type="entry name" value="Alkaline phosphatase-like"/>
    <property type="match status" value="1"/>
</dbReference>
<dbReference type="PANTHER" id="PTHR43108">
    <property type="entry name" value="N-ACETYLGLUCOSAMINE-6-SULFATASE FAMILY MEMBER"/>
    <property type="match status" value="1"/>
</dbReference>
<dbReference type="EMBL" id="KZ825180">
    <property type="protein sequence ID" value="PYI15745.1"/>
    <property type="molecule type" value="Genomic_DNA"/>
</dbReference>
<keyword evidence="4" id="KW-0325">Glycoprotein</keyword>
<evidence type="ECO:0000313" key="10">
    <source>
        <dbReference type="Proteomes" id="UP000249829"/>
    </source>
</evidence>
<dbReference type="Gene3D" id="3.40.720.10">
    <property type="entry name" value="Alkaline Phosphatase, subunit A"/>
    <property type="match status" value="1"/>
</dbReference>
<dbReference type="GO" id="GO:0004065">
    <property type="term" value="F:arylsulfatase activity"/>
    <property type="evidence" value="ECO:0007669"/>
    <property type="project" value="UniProtKB-UniRule"/>
</dbReference>
<dbReference type="EC" id="3.1.6.1" evidence="5"/>
<reference evidence="9 10" key="1">
    <citation type="submission" date="2018-02" db="EMBL/GenBank/DDBJ databases">
        <title>The genomes of Aspergillus section Nigri reveals drivers in fungal speciation.</title>
        <authorList>
            <consortium name="DOE Joint Genome Institute"/>
            <person name="Vesth T.C."/>
            <person name="Nybo J."/>
            <person name="Theobald S."/>
            <person name="Brandl J."/>
            <person name="Frisvad J.C."/>
            <person name="Nielsen K.F."/>
            <person name="Lyhne E.K."/>
            <person name="Kogle M.E."/>
            <person name="Kuo A."/>
            <person name="Riley R."/>
            <person name="Clum A."/>
            <person name="Nolan M."/>
            <person name="Lipzen A."/>
            <person name="Salamov A."/>
            <person name="Henrissat B."/>
            <person name="Wiebenga A."/>
            <person name="De vries R.P."/>
            <person name="Grigoriev I.V."/>
            <person name="Mortensen U.H."/>
            <person name="Andersen M.R."/>
            <person name="Baker S.E."/>
        </authorList>
    </citation>
    <scope>NUCLEOTIDE SEQUENCE [LARGE SCALE GENOMIC DNA]</scope>
    <source>
        <strain evidence="9 10">CBS 115571</strain>
    </source>
</reference>
<comment type="similarity">
    <text evidence="1 5">Belongs to the sulfatase family.</text>
</comment>
<keyword evidence="2 7" id="KW-0732">Signal</keyword>
<evidence type="ECO:0000256" key="3">
    <source>
        <dbReference type="ARBA" id="ARBA00022801"/>
    </source>
</evidence>
<evidence type="ECO:0000256" key="5">
    <source>
        <dbReference type="PIRNR" id="PIRNR000972"/>
    </source>
</evidence>
<evidence type="ECO:0000256" key="1">
    <source>
        <dbReference type="ARBA" id="ARBA00008779"/>
    </source>
</evidence>
<dbReference type="PIRSF" id="PIRSF000972">
    <property type="entry name" value="Arylsulf_plant"/>
    <property type="match status" value="1"/>
</dbReference>
<dbReference type="InterPro" id="IPR000917">
    <property type="entry name" value="Sulfatase_N"/>
</dbReference>
<name>A0A2V5GWM8_ASPV1</name>
<dbReference type="InterPro" id="IPR017850">
    <property type="entry name" value="Alkaline_phosphatase_core_sf"/>
</dbReference>
<feature type="signal peptide" evidence="7">
    <location>
        <begin position="1"/>
        <end position="21"/>
    </location>
</feature>
<evidence type="ECO:0000259" key="8">
    <source>
        <dbReference type="Pfam" id="PF00884"/>
    </source>
</evidence>
<keyword evidence="3 5" id="KW-0378">Hydrolase</keyword>
<evidence type="ECO:0000313" key="9">
    <source>
        <dbReference type="EMBL" id="PYI15745.1"/>
    </source>
</evidence>
<dbReference type="InterPro" id="IPR024607">
    <property type="entry name" value="Sulfatase_CS"/>
</dbReference>
<evidence type="ECO:0000256" key="4">
    <source>
        <dbReference type="ARBA" id="ARBA00023180"/>
    </source>
</evidence>
<dbReference type="GO" id="GO:0005539">
    <property type="term" value="F:glycosaminoglycan binding"/>
    <property type="evidence" value="ECO:0007669"/>
    <property type="project" value="TreeGrafter"/>
</dbReference>
<keyword evidence="10" id="KW-1185">Reference proteome</keyword>
<proteinExistence type="inferred from homology"/>
<dbReference type="Pfam" id="PF00884">
    <property type="entry name" value="Sulfatase"/>
    <property type="match status" value="1"/>
</dbReference>
<dbReference type="CDD" id="cd16147">
    <property type="entry name" value="G6S"/>
    <property type="match status" value="1"/>
</dbReference>
<dbReference type="AlphaFoldDB" id="A0A2V5GWM8"/>
<dbReference type="FunFam" id="3.40.720.10:FF:000051">
    <property type="entry name" value="Arylsulfatase"/>
    <property type="match status" value="1"/>
</dbReference>
<feature type="domain" description="Sulfatase N-terminal" evidence="8">
    <location>
        <begin position="40"/>
        <end position="386"/>
    </location>
</feature>
<evidence type="ECO:0000256" key="7">
    <source>
        <dbReference type="SAM" id="SignalP"/>
    </source>
</evidence>
<dbReference type="GO" id="GO:0008449">
    <property type="term" value="F:N-acetylglucosamine-6-sulfatase activity"/>
    <property type="evidence" value="ECO:0007669"/>
    <property type="project" value="TreeGrafter"/>
</dbReference>
<accession>A0A2V5GWM8</accession>
<dbReference type="Proteomes" id="UP000249829">
    <property type="component" value="Unassembled WGS sequence"/>
</dbReference>
<feature type="modified residue" description="3-oxoalanine (Cys)" evidence="6">
    <location>
        <position position="84"/>
    </location>
</feature>
<evidence type="ECO:0000256" key="2">
    <source>
        <dbReference type="ARBA" id="ARBA00022729"/>
    </source>
</evidence>
<dbReference type="GO" id="GO:0018958">
    <property type="term" value="P:phenol-containing compound metabolic process"/>
    <property type="evidence" value="ECO:0007669"/>
    <property type="project" value="InterPro"/>
</dbReference>